<dbReference type="EMBL" id="HBUF01101715">
    <property type="protein sequence ID" value="CAG6638235.1"/>
    <property type="molecule type" value="Transcribed_RNA"/>
</dbReference>
<protein>
    <submittedName>
        <fullName evidence="1">Uncharacterized protein</fullName>
    </submittedName>
</protein>
<evidence type="ECO:0000313" key="1">
    <source>
        <dbReference type="EMBL" id="CAG6638235.1"/>
    </source>
</evidence>
<reference evidence="1" key="1">
    <citation type="submission" date="2021-05" db="EMBL/GenBank/DDBJ databases">
        <authorList>
            <person name="Alioto T."/>
            <person name="Alioto T."/>
            <person name="Gomez Garrido J."/>
        </authorList>
    </citation>
    <scope>NUCLEOTIDE SEQUENCE</scope>
</reference>
<sequence length="115" mass="13782">MHIGRRMIPLDRPECHRCPKMSLFLRMSFSILTRSFVAICSLHQLKPLMLAVLFPTMQRYILHFVCYPSFADYPDSQSQLFLSSQNYLWFRVHRAHHFEQERLNSHKCVILVWAD</sequence>
<name>A0A8D8QVL1_9HEMI</name>
<accession>A0A8D8QVL1</accession>
<organism evidence="1">
    <name type="scientific">Cacopsylla melanoneura</name>
    <dbReference type="NCBI Taxonomy" id="428564"/>
    <lineage>
        <taxon>Eukaryota</taxon>
        <taxon>Metazoa</taxon>
        <taxon>Ecdysozoa</taxon>
        <taxon>Arthropoda</taxon>
        <taxon>Hexapoda</taxon>
        <taxon>Insecta</taxon>
        <taxon>Pterygota</taxon>
        <taxon>Neoptera</taxon>
        <taxon>Paraneoptera</taxon>
        <taxon>Hemiptera</taxon>
        <taxon>Sternorrhyncha</taxon>
        <taxon>Psylloidea</taxon>
        <taxon>Psyllidae</taxon>
        <taxon>Psyllinae</taxon>
        <taxon>Cacopsylla</taxon>
    </lineage>
</organism>
<proteinExistence type="predicted"/>
<dbReference type="AlphaFoldDB" id="A0A8D8QVL1"/>